<dbReference type="AlphaFoldDB" id="A0A369CDV4"/>
<feature type="transmembrane region" description="Helical" evidence="1">
    <location>
        <begin position="42"/>
        <end position="69"/>
    </location>
</feature>
<name>A0A369CDV4_9GAMM</name>
<dbReference type="EMBL" id="QPJY01000002">
    <property type="protein sequence ID" value="RCX32089.1"/>
    <property type="molecule type" value="Genomic_DNA"/>
</dbReference>
<keyword evidence="3" id="KW-1185">Reference proteome</keyword>
<evidence type="ECO:0000313" key="2">
    <source>
        <dbReference type="EMBL" id="RCX32089.1"/>
    </source>
</evidence>
<protein>
    <submittedName>
        <fullName evidence="2">Uncharacterized protein</fullName>
    </submittedName>
</protein>
<feature type="transmembrane region" description="Helical" evidence="1">
    <location>
        <begin position="6"/>
        <end position="30"/>
    </location>
</feature>
<proteinExistence type="predicted"/>
<accession>A0A369CDV4</accession>
<sequence length="129" mass="13593">MPERLAPHVIAFFYALAAITGGLGGCAAAIQHSLITRKSLRVGFISAYVVLGIFSAGIVLSAALIAGMHVTEPHIIGGGLLTGFAISTMMATGNLAAVVTLRRLGWEAAITIRRSDEDRRHHEGEEGRT</sequence>
<reference evidence="2 3" key="1">
    <citation type="submission" date="2018-07" db="EMBL/GenBank/DDBJ databases">
        <title>Genomic Encyclopedia of Type Strains, Phase IV (KMG-IV): sequencing the most valuable type-strain genomes for metagenomic binning, comparative biology and taxonomic classification.</title>
        <authorList>
            <person name="Goeker M."/>
        </authorList>
    </citation>
    <scope>NUCLEOTIDE SEQUENCE [LARGE SCALE GENOMIC DNA]</scope>
    <source>
        <strain evidence="2 3">DSM 26407</strain>
    </source>
</reference>
<evidence type="ECO:0000313" key="3">
    <source>
        <dbReference type="Proteomes" id="UP000252707"/>
    </source>
</evidence>
<dbReference type="PROSITE" id="PS51257">
    <property type="entry name" value="PROKAR_LIPOPROTEIN"/>
    <property type="match status" value="1"/>
</dbReference>
<organism evidence="2 3">
    <name type="scientific">Thioalbus denitrificans</name>
    <dbReference type="NCBI Taxonomy" id="547122"/>
    <lineage>
        <taxon>Bacteria</taxon>
        <taxon>Pseudomonadati</taxon>
        <taxon>Pseudomonadota</taxon>
        <taxon>Gammaproteobacteria</taxon>
        <taxon>Chromatiales</taxon>
        <taxon>Ectothiorhodospiraceae</taxon>
        <taxon>Thioalbus</taxon>
    </lineage>
</organism>
<keyword evidence="1" id="KW-1133">Transmembrane helix</keyword>
<keyword evidence="1" id="KW-0812">Transmembrane</keyword>
<gene>
    <name evidence="2" type="ORF">DFQ59_102442</name>
</gene>
<keyword evidence="1" id="KW-0472">Membrane</keyword>
<comment type="caution">
    <text evidence="2">The sequence shown here is derived from an EMBL/GenBank/DDBJ whole genome shotgun (WGS) entry which is preliminary data.</text>
</comment>
<dbReference type="Proteomes" id="UP000252707">
    <property type="component" value="Unassembled WGS sequence"/>
</dbReference>
<feature type="transmembrane region" description="Helical" evidence="1">
    <location>
        <begin position="75"/>
        <end position="101"/>
    </location>
</feature>
<dbReference type="RefSeq" id="WP_114278906.1">
    <property type="nucleotide sequence ID" value="NZ_QPJY01000002.1"/>
</dbReference>
<evidence type="ECO:0000256" key="1">
    <source>
        <dbReference type="SAM" id="Phobius"/>
    </source>
</evidence>